<keyword evidence="1" id="KW-1133">Transmembrane helix</keyword>
<keyword evidence="1" id="KW-0472">Membrane</keyword>
<keyword evidence="3" id="KW-1185">Reference proteome</keyword>
<proteinExistence type="predicted"/>
<evidence type="ECO:0000313" key="3">
    <source>
        <dbReference type="Proteomes" id="UP000221165"/>
    </source>
</evidence>
<organism evidence="2 3">
    <name type="scientific">Cystoisospora suis</name>
    <dbReference type="NCBI Taxonomy" id="483139"/>
    <lineage>
        <taxon>Eukaryota</taxon>
        <taxon>Sar</taxon>
        <taxon>Alveolata</taxon>
        <taxon>Apicomplexa</taxon>
        <taxon>Conoidasida</taxon>
        <taxon>Coccidia</taxon>
        <taxon>Eucoccidiorida</taxon>
        <taxon>Eimeriorina</taxon>
        <taxon>Sarcocystidae</taxon>
        <taxon>Cystoisospora</taxon>
    </lineage>
</organism>
<dbReference type="EMBL" id="MIGC01006186">
    <property type="protein sequence ID" value="PHJ16323.1"/>
    <property type="molecule type" value="Genomic_DNA"/>
</dbReference>
<accession>A0A2C6KIV3</accession>
<dbReference type="RefSeq" id="XP_067918052.1">
    <property type="nucleotide sequence ID" value="XM_068069972.1"/>
</dbReference>
<feature type="transmembrane region" description="Helical" evidence="1">
    <location>
        <begin position="120"/>
        <end position="142"/>
    </location>
</feature>
<dbReference type="GeneID" id="94433183"/>
<dbReference type="AlphaFoldDB" id="A0A2C6KIV3"/>
<dbReference type="VEuPathDB" id="ToxoDB:CSUI_009863"/>
<gene>
    <name evidence="2" type="ORF">CSUI_009863</name>
</gene>
<dbReference type="Proteomes" id="UP000221165">
    <property type="component" value="Unassembled WGS sequence"/>
</dbReference>
<reference evidence="2 3" key="1">
    <citation type="journal article" date="2017" name="Int. J. Parasitol.">
        <title>The genome of the protozoan parasite Cystoisospora suis and a reverse vaccinology approach to identify vaccine candidates.</title>
        <authorList>
            <person name="Palmieri N."/>
            <person name="Shrestha A."/>
            <person name="Ruttkowski B."/>
            <person name="Beck T."/>
            <person name="Vogl C."/>
            <person name="Tomley F."/>
            <person name="Blake D.P."/>
            <person name="Joachim A."/>
        </authorList>
    </citation>
    <scope>NUCLEOTIDE SEQUENCE [LARGE SCALE GENOMIC DNA]</scope>
    <source>
        <strain evidence="2 3">Wien I</strain>
    </source>
</reference>
<comment type="caution">
    <text evidence="2">The sequence shown here is derived from an EMBL/GenBank/DDBJ whole genome shotgun (WGS) entry which is preliminary data.</text>
</comment>
<evidence type="ECO:0000256" key="1">
    <source>
        <dbReference type="SAM" id="Phobius"/>
    </source>
</evidence>
<evidence type="ECO:0008006" key="4">
    <source>
        <dbReference type="Google" id="ProtNLM"/>
    </source>
</evidence>
<sequence length="160" mass="19022">MYIYVSIFGIDPFSPLIRLKRRALDLRKKISQISVLHFFLSPSPSYCNFFSCDFSLLLLFLSVGLERKRKRERGKQRKKSRREKEGVSERKPPFLFPLTFFLSSSSFRSVSFFLSLAFFFFLSVLYVHSLEIIPGWSVHLSLRQKKKERVRKKERKKGKK</sequence>
<keyword evidence="1" id="KW-0812">Transmembrane</keyword>
<evidence type="ECO:0000313" key="2">
    <source>
        <dbReference type="EMBL" id="PHJ16323.1"/>
    </source>
</evidence>
<name>A0A2C6KIV3_9APIC</name>
<protein>
    <recommendedName>
        <fullName evidence="4">Transmembrane protein</fullName>
    </recommendedName>
</protein>